<name>A0A0G2Z8L2_9BACT</name>
<dbReference type="GO" id="GO:0019843">
    <property type="term" value="F:rRNA binding"/>
    <property type="evidence" value="ECO:0007669"/>
    <property type="project" value="UniProtKB-UniRule"/>
</dbReference>
<gene>
    <name evidence="7" type="primary">rpsD</name>
    <name evidence="11" type="ORF">IX53_08875</name>
</gene>
<keyword evidence="12" id="KW-1185">Reference proteome</keyword>
<dbReference type="InterPro" id="IPR005709">
    <property type="entry name" value="Ribosomal_uS4_bac-type"/>
</dbReference>
<dbReference type="SUPFAM" id="SSF55174">
    <property type="entry name" value="Alpha-L RNA-binding motif"/>
    <property type="match status" value="1"/>
</dbReference>
<dbReference type="NCBIfam" id="TIGR01017">
    <property type="entry name" value="rpsD_bact"/>
    <property type="match status" value="1"/>
</dbReference>
<evidence type="ECO:0000256" key="1">
    <source>
        <dbReference type="ARBA" id="ARBA00007465"/>
    </source>
</evidence>
<sequence>MARYTGSVCKICRREGFKLYLKGERCFSPKCAQIKRPFAPGQHGAATRKLTQYGMQLRAKQALKRMYGLLEKQFRKYFDMASRRSEETGTALIKLLESRLDNTVFRMGFASSRRQARQLVNHGHILVNGRKVNKASYLLRPGDVIEFREKSKGIVPVKEAVEAAQDRTTPPWLEIDYEAVRGTFVRFPNREEVEIPVDLQSIIELYSK</sequence>
<dbReference type="InterPro" id="IPR018079">
    <property type="entry name" value="Ribosomal_uS4_CS"/>
</dbReference>
<dbReference type="AlphaFoldDB" id="A0A0G2Z8L2"/>
<evidence type="ECO:0000313" key="11">
    <source>
        <dbReference type="EMBL" id="AKI97912.1"/>
    </source>
</evidence>
<evidence type="ECO:0000256" key="5">
    <source>
        <dbReference type="ARBA" id="ARBA00023274"/>
    </source>
</evidence>
<dbReference type="SMART" id="SM00363">
    <property type="entry name" value="S4"/>
    <property type="match status" value="1"/>
</dbReference>
<comment type="function">
    <text evidence="7">One of the primary rRNA binding proteins, it binds directly to 16S rRNA where it nucleates assembly of the body of the 30S subunit.</text>
</comment>
<dbReference type="FunFam" id="3.10.290.10:FF:000001">
    <property type="entry name" value="30S ribosomal protein S4"/>
    <property type="match status" value="1"/>
</dbReference>
<dbReference type="Pfam" id="PF01479">
    <property type="entry name" value="S4"/>
    <property type="match status" value="1"/>
</dbReference>
<dbReference type="OrthoDB" id="9803672at2"/>
<accession>A0A0G2Z8L2</accession>
<keyword evidence="5 7" id="KW-0687">Ribonucleoprotein</keyword>
<dbReference type="HAMAP" id="MF_01306_B">
    <property type="entry name" value="Ribosomal_uS4_B"/>
    <property type="match status" value="1"/>
</dbReference>
<dbReference type="InterPro" id="IPR001912">
    <property type="entry name" value="Ribosomal_uS4_N"/>
</dbReference>
<dbReference type="Gene3D" id="3.10.290.10">
    <property type="entry name" value="RNA-binding S4 domain"/>
    <property type="match status" value="1"/>
</dbReference>
<dbReference type="CDD" id="cd00165">
    <property type="entry name" value="S4"/>
    <property type="match status" value="1"/>
</dbReference>
<proteinExistence type="inferred from homology"/>
<evidence type="ECO:0000259" key="10">
    <source>
        <dbReference type="SMART" id="SM01390"/>
    </source>
</evidence>
<dbReference type="Gene3D" id="1.10.1050.10">
    <property type="entry name" value="Ribosomal Protein S4 Delta 41, Chain A, domain 1"/>
    <property type="match status" value="1"/>
</dbReference>
<dbReference type="KEGG" id="kpf:IX53_08875"/>
<dbReference type="PANTHER" id="PTHR11831">
    <property type="entry name" value="30S 40S RIBOSOMAL PROTEIN"/>
    <property type="match status" value="1"/>
</dbReference>
<dbReference type="Proteomes" id="UP000035159">
    <property type="component" value="Chromosome"/>
</dbReference>
<dbReference type="Pfam" id="PF00163">
    <property type="entry name" value="Ribosomal_S4"/>
    <property type="match status" value="1"/>
</dbReference>
<evidence type="ECO:0000256" key="8">
    <source>
        <dbReference type="RuleBase" id="RU003699"/>
    </source>
</evidence>
<evidence type="ECO:0000256" key="7">
    <source>
        <dbReference type="HAMAP-Rule" id="MF_01306"/>
    </source>
</evidence>
<dbReference type="InterPro" id="IPR036986">
    <property type="entry name" value="S4_RNA-bd_sf"/>
</dbReference>
<evidence type="ECO:0000313" key="12">
    <source>
        <dbReference type="Proteomes" id="UP000035159"/>
    </source>
</evidence>
<dbReference type="GO" id="GO:0015935">
    <property type="term" value="C:small ribosomal subunit"/>
    <property type="evidence" value="ECO:0007669"/>
    <property type="project" value="InterPro"/>
</dbReference>
<dbReference type="GO" id="GO:0003735">
    <property type="term" value="F:structural constituent of ribosome"/>
    <property type="evidence" value="ECO:0007669"/>
    <property type="project" value="InterPro"/>
</dbReference>
<comment type="similarity">
    <text evidence="1 7 8">Belongs to the universal ribosomal protein uS4 family.</text>
</comment>
<keyword evidence="4 7" id="KW-0689">Ribosomal protein</keyword>
<evidence type="ECO:0000256" key="2">
    <source>
        <dbReference type="ARBA" id="ARBA00022730"/>
    </source>
</evidence>
<organism evidence="11 12">
    <name type="scientific">Kosmotoga pacifica</name>
    <dbReference type="NCBI Taxonomy" id="1330330"/>
    <lineage>
        <taxon>Bacteria</taxon>
        <taxon>Thermotogati</taxon>
        <taxon>Thermotogota</taxon>
        <taxon>Thermotogae</taxon>
        <taxon>Kosmotogales</taxon>
        <taxon>Kosmotogaceae</taxon>
        <taxon>Kosmotoga</taxon>
    </lineage>
</organism>
<dbReference type="PANTHER" id="PTHR11831:SF4">
    <property type="entry name" value="SMALL RIBOSOMAL SUBUNIT PROTEIN US4M"/>
    <property type="match status" value="1"/>
</dbReference>
<comment type="function">
    <text evidence="7">With S5 and S12 plays an important role in translational accuracy.</text>
</comment>
<reference evidence="11 12" key="1">
    <citation type="submission" date="2015-04" db="EMBL/GenBank/DDBJ databases">
        <title>Complete Genome Sequence of Kosmotoga pacifica SLHLJ1.</title>
        <authorList>
            <person name="Jiang L.J."/>
            <person name="Shao Z.Z."/>
            <person name="Jebbar M."/>
        </authorList>
    </citation>
    <scope>NUCLEOTIDE SEQUENCE [LARGE SCALE GENOMIC DNA]</scope>
    <source>
        <strain evidence="11 12">SLHLJ1</strain>
    </source>
</reference>
<dbReference type="NCBIfam" id="NF003717">
    <property type="entry name" value="PRK05327.1"/>
    <property type="match status" value="1"/>
</dbReference>
<feature type="domain" description="RNA-binding S4" evidence="9">
    <location>
        <begin position="98"/>
        <end position="162"/>
    </location>
</feature>
<dbReference type="PROSITE" id="PS50889">
    <property type="entry name" value="S4"/>
    <property type="match status" value="1"/>
</dbReference>
<dbReference type="EMBL" id="CP011232">
    <property type="protein sequence ID" value="AKI97912.1"/>
    <property type="molecule type" value="Genomic_DNA"/>
</dbReference>
<dbReference type="FunFam" id="1.10.1050.10:FF:000001">
    <property type="entry name" value="30S ribosomal protein S4"/>
    <property type="match status" value="1"/>
</dbReference>
<dbReference type="PATRIC" id="fig|1330330.3.peg.1805"/>
<dbReference type="GO" id="GO:0042274">
    <property type="term" value="P:ribosomal small subunit biogenesis"/>
    <property type="evidence" value="ECO:0007669"/>
    <property type="project" value="TreeGrafter"/>
</dbReference>
<dbReference type="InterPro" id="IPR022801">
    <property type="entry name" value="Ribosomal_uS4"/>
</dbReference>
<evidence type="ECO:0000256" key="4">
    <source>
        <dbReference type="ARBA" id="ARBA00022980"/>
    </source>
</evidence>
<feature type="domain" description="Small ribosomal subunit protein uS4 N-terminal" evidence="10">
    <location>
        <begin position="3"/>
        <end position="97"/>
    </location>
</feature>
<keyword evidence="3 7" id="KW-0694">RNA-binding</keyword>
<keyword evidence="2 7" id="KW-0699">rRNA-binding</keyword>
<evidence type="ECO:0000256" key="3">
    <source>
        <dbReference type="ARBA" id="ARBA00022884"/>
    </source>
</evidence>
<evidence type="ECO:0000256" key="6">
    <source>
        <dbReference type="ARBA" id="ARBA00035254"/>
    </source>
</evidence>
<dbReference type="RefSeq" id="WP_047755047.1">
    <property type="nucleotide sequence ID" value="NZ_CAJUHA010000005.1"/>
</dbReference>
<protein>
    <recommendedName>
        <fullName evidence="6 7">Small ribosomal subunit protein uS4</fullName>
    </recommendedName>
</protein>
<dbReference type="SMART" id="SM01390">
    <property type="entry name" value="Ribosomal_S4"/>
    <property type="match status" value="1"/>
</dbReference>
<comment type="subunit">
    <text evidence="7">Part of the 30S ribosomal subunit. Contacts protein S5. The interaction surface between S4 and S5 is involved in control of translational fidelity.</text>
</comment>
<dbReference type="GO" id="GO:0006412">
    <property type="term" value="P:translation"/>
    <property type="evidence" value="ECO:0007669"/>
    <property type="project" value="UniProtKB-UniRule"/>
</dbReference>
<dbReference type="InterPro" id="IPR002942">
    <property type="entry name" value="S4_RNA-bd"/>
</dbReference>
<dbReference type="STRING" id="1330330.IX53_08875"/>
<evidence type="ECO:0000259" key="9">
    <source>
        <dbReference type="SMART" id="SM00363"/>
    </source>
</evidence>
<dbReference type="PROSITE" id="PS00632">
    <property type="entry name" value="RIBOSOMAL_S4"/>
    <property type="match status" value="1"/>
</dbReference>